<gene>
    <name evidence="3" type="ORF">SAMN05216290_3964</name>
</gene>
<evidence type="ECO:0000313" key="3">
    <source>
        <dbReference type="EMBL" id="SEW43320.1"/>
    </source>
</evidence>
<sequence>MPEELLSSIFAIITFSRPEVLFFTSAILIPIIVHLFNLRRIKKVKFSNTALLRRVKEESSAKRKPKELLILACRILAILCFVVAFAQPILKDSNEEASLGDTVLLYLDNSPSMAYSFGSESLFDEATSYAQTITTSYPEQSPFYFIENNYSNSIYTEFTAESLGELLTEVNISNVGRNIGEVLNRSKANEFAGDFYLVSDFSDFSDSDRLLNDTLNQYYLIPTSVSERENIYIDTVYLENTFLSGSFANSLKIELKAINSSVTETNAKIFFDDQLAGTVLISFDNNGFGNGVYEIPQNQQGLENIRLEIEDASFLMDNTYYLSINSLSTTNVVEVYGDSSTGYVSSLFRANEFFSFERADAGNLNNELIQGADIVIVNGVSGFSNQLYNTINQHIENGGTVVVIPSSTNRADDFAGFDIDVVLDTKEVGQLASPDFNNPFFEGVFAEANTDLNMPDATTAFRLMNAEYALLNFRNGRPFLGKVADTGNVFFFSSPFNEDLTGFPNHALFVPVMYKLALGSKSSFAKLYHFTDDQLINFPLANASGNGVFHLKNSELEFTPDQRVVGGNLVMEIPKDVVRAGTFKVYRQDQEIGSISFNLPKSEFLVDNDVQDRLRELAASADHIHLIEANDPSEFKATMEASLVGLALWRWAIALALLFLFVEIILIRYL</sequence>
<dbReference type="PANTHER" id="PTHR37464">
    <property type="entry name" value="BLL2463 PROTEIN"/>
    <property type="match status" value="1"/>
</dbReference>
<organism evidence="3 4">
    <name type="scientific">Roseivirga pacifica</name>
    <dbReference type="NCBI Taxonomy" id="1267423"/>
    <lineage>
        <taxon>Bacteria</taxon>
        <taxon>Pseudomonadati</taxon>
        <taxon>Bacteroidota</taxon>
        <taxon>Cytophagia</taxon>
        <taxon>Cytophagales</taxon>
        <taxon>Roseivirgaceae</taxon>
        <taxon>Roseivirga</taxon>
    </lineage>
</organism>
<dbReference type="AlphaFoldDB" id="A0A1I0RQF0"/>
<evidence type="ECO:0000259" key="2">
    <source>
        <dbReference type="Pfam" id="PF07584"/>
    </source>
</evidence>
<keyword evidence="1 3" id="KW-0812">Transmembrane</keyword>
<evidence type="ECO:0000313" key="4">
    <source>
        <dbReference type="Proteomes" id="UP000199437"/>
    </source>
</evidence>
<dbReference type="STRING" id="1267423.SAMN05216290_3964"/>
<keyword evidence="1" id="KW-0472">Membrane</keyword>
<proteinExistence type="predicted"/>
<dbReference type="PANTHER" id="PTHR37464:SF1">
    <property type="entry name" value="BLL2463 PROTEIN"/>
    <property type="match status" value="1"/>
</dbReference>
<dbReference type="Pfam" id="PF07584">
    <property type="entry name" value="BatA"/>
    <property type="match status" value="1"/>
</dbReference>
<dbReference type="InterPro" id="IPR011933">
    <property type="entry name" value="Double_TM_dom"/>
</dbReference>
<keyword evidence="1" id="KW-1133">Transmembrane helix</keyword>
<feature type="domain" description="Aerotolerance regulator N-terminal" evidence="2">
    <location>
        <begin position="14"/>
        <end position="88"/>
    </location>
</feature>
<keyword evidence="4" id="KW-1185">Reference proteome</keyword>
<accession>A0A1I0RQF0</accession>
<dbReference type="InterPro" id="IPR024163">
    <property type="entry name" value="Aerotolerance_reg_N"/>
</dbReference>
<dbReference type="NCBIfam" id="TIGR02226">
    <property type="entry name" value="two_anch"/>
    <property type="match status" value="1"/>
</dbReference>
<feature type="transmembrane region" description="Helical" evidence="1">
    <location>
        <begin position="68"/>
        <end position="90"/>
    </location>
</feature>
<feature type="transmembrane region" description="Helical" evidence="1">
    <location>
        <begin position="648"/>
        <end position="667"/>
    </location>
</feature>
<name>A0A1I0RQF0_9BACT</name>
<protein>
    <submittedName>
        <fullName evidence="3">N-terminal double-transmembrane domain-containing protein</fullName>
    </submittedName>
</protein>
<evidence type="ECO:0000256" key="1">
    <source>
        <dbReference type="SAM" id="Phobius"/>
    </source>
</evidence>
<dbReference type="Proteomes" id="UP000199437">
    <property type="component" value="Unassembled WGS sequence"/>
</dbReference>
<feature type="transmembrane region" description="Helical" evidence="1">
    <location>
        <begin position="20"/>
        <end position="38"/>
    </location>
</feature>
<dbReference type="EMBL" id="FOIR01000005">
    <property type="protein sequence ID" value="SEW43320.1"/>
    <property type="molecule type" value="Genomic_DNA"/>
</dbReference>
<reference evidence="4" key="1">
    <citation type="submission" date="2016-10" db="EMBL/GenBank/DDBJ databases">
        <authorList>
            <person name="Varghese N."/>
            <person name="Submissions S."/>
        </authorList>
    </citation>
    <scope>NUCLEOTIDE SEQUENCE [LARGE SCALE GENOMIC DNA]</scope>
    <source>
        <strain evidence="4">CGMCC 1.12402</strain>
    </source>
</reference>